<dbReference type="InterPro" id="IPR016171">
    <property type="entry name" value="Vanillyl_alc_oxidase_C-sub2"/>
</dbReference>
<dbReference type="FunFam" id="3.30.70.2740:FF:000001">
    <property type="entry name" value="D-lactate dehydrogenase mitochondrial"/>
    <property type="match status" value="1"/>
</dbReference>
<evidence type="ECO:0000256" key="3">
    <source>
        <dbReference type="ARBA" id="ARBA00022630"/>
    </source>
</evidence>
<keyword evidence="4" id="KW-0274">FAD</keyword>
<keyword evidence="5" id="KW-0560">Oxidoreductase</keyword>
<dbReference type="PANTHER" id="PTHR42934">
    <property type="entry name" value="GLYCOLATE OXIDASE SUBUNIT GLCD"/>
    <property type="match status" value="1"/>
</dbReference>
<evidence type="ECO:0000256" key="2">
    <source>
        <dbReference type="ARBA" id="ARBA00008000"/>
    </source>
</evidence>
<dbReference type="Proteomes" id="UP000241209">
    <property type="component" value="Unassembled WGS sequence"/>
</dbReference>
<dbReference type="Gene3D" id="3.30.43.10">
    <property type="entry name" value="Uridine Diphospho-n-acetylenolpyruvylglucosamine Reductase, domain 2"/>
    <property type="match status" value="1"/>
</dbReference>
<evidence type="ECO:0000313" key="8">
    <source>
        <dbReference type="Proteomes" id="UP000241209"/>
    </source>
</evidence>
<accession>A0A2T4PTF8</accession>
<dbReference type="InterPro" id="IPR016167">
    <property type="entry name" value="FAD-bd_PCMH_sub1"/>
</dbReference>
<evidence type="ECO:0000259" key="6">
    <source>
        <dbReference type="PROSITE" id="PS51387"/>
    </source>
</evidence>
<dbReference type="InterPro" id="IPR036318">
    <property type="entry name" value="FAD-bd_PCMH-like_sf"/>
</dbReference>
<dbReference type="PROSITE" id="PS51387">
    <property type="entry name" value="FAD_PCMH"/>
    <property type="match status" value="1"/>
</dbReference>
<dbReference type="SUPFAM" id="SSF56176">
    <property type="entry name" value="FAD-binding/transporter-associated domain-like"/>
    <property type="match status" value="1"/>
</dbReference>
<dbReference type="InterPro" id="IPR016164">
    <property type="entry name" value="FAD-linked_Oxase-like_C"/>
</dbReference>
<dbReference type="Gene3D" id="1.10.45.10">
    <property type="entry name" value="Vanillyl-alcohol Oxidase, Chain A, domain 4"/>
    <property type="match status" value="1"/>
</dbReference>
<dbReference type="RefSeq" id="WP_107557019.1">
    <property type="nucleotide sequence ID" value="NZ_JABUYR010000024.1"/>
</dbReference>
<reference evidence="7 8" key="1">
    <citation type="journal article" date="2016" name="Front. Microbiol.">
        <title>Comprehensive Phylogenetic Analysis of Bovine Non-aureus Staphylococci Species Based on Whole-Genome Sequencing.</title>
        <authorList>
            <person name="Naushad S."/>
            <person name="Barkema H.W."/>
            <person name="Luby C."/>
            <person name="Condas L.A."/>
            <person name="Nobrega D.B."/>
            <person name="Carson D.A."/>
            <person name="De Buck J."/>
        </authorList>
    </citation>
    <scope>NUCLEOTIDE SEQUENCE [LARGE SCALE GENOMIC DNA]</scope>
    <source>
        <strain evidence="7 8">SNUC 2204</strain>
    </source>
</reference>
<dbReference type="PANTHER" id="PTHR42934:SF2">
    <property type="entry name" value="GLYCOLATE OXIDASE SUBUNIT GLCD"/>
    <property type="match status" value="1"/>
</dbReference>
<dbReference type="Gene3D" id="3.30.465.10">
    <property type="match status" value="1"/>
</dbReference>
<dbReference type="Pfam" id="PF01565">
    <property type="entry name" value="FAD_binding_4"/>
    <property type="match status" value="1"/>
</dbReference>
<dbReference type="Gene3D" id="3.30.70.2740">
    <property type="match status" value="1"/>
</dbReference>
<dbReference type="STRING" id="1167632.GCA_000286335_01806"/>
<comment type="similarity">
    <text evidence="2">Belongs to the FAD-binding oxidoreductase/transferase type 4 family.</text>
</comment>
<sequence length="469" mass="51550">MEELYKALKKQLDDGRVSIEVADLSSYSFDASFGEYMPDIICQPMSTEEVVHIVKLCNEYDVPIYPRGSGTSLSGGPLAVHGGLVLDFSRWDNDITVYENDLMMEVSPGVITEKIHKVAESYGLMYPPDPSSSRISTIGGNLAENAGGPRCLKYGVTKDYVVGLEVVTANGDVIHCGGRTVKNVTGYDMTKLIVGSEGTLGIITKATLQLIPKPIDTKTAMLQFDDFITSGKAVSKILRSGILPSKIEIMDKYCVDAVLSTHPIENITADSESLLLVELDGHPLALEAEMKIIEETCASLPGCKMIIAQDEQQASELWEVRKLVSPAIVKFGPTKISEDTSVPISQIPAFFEEIERIRQAYDLNLVVFGHAGDGNLHPNIITDKRKPEEMKRAEKAVAEIFKASLKLGGTLSGEHGIGLFKKPFMYNEFDEAGMKFMKDVKQALDPNNRLNPGKIFPDENERFVLVHDE</sequence>
<feature type="domain" description="FAD-binding PCMH-type" evidence="6">
    <location>
        <begin position="33"/>
        <end position="213"/>
    </location>
</feature>
<dbReference type="SUPFAM" id="SSF55103">
    <property type="entry name" value="FAD-linked oxidases, C-terminal domain"/>
    <property type="match status" value="1"/>
</dbReference>
<dbReference type="InterPro" id="IPR004113">
    <property type="entry name" value="FAD-bd_oxidored_4_C"/>
</dbReference>
<proteinExistence type="inferred from homology"/>
<dbReference type="Pfam" id="PF02913">
    <property type="entry name" value="FAD-oxidase_C"/>
    <property type="match status" value="1"/>
</dbReference>
<evidence type="ECO:0000256" key="4">
    <source>
        <dbReference type="ARBA" id="ARBA00022827"/>
    </source>
</evidence>
<evidence type="ECO:0000313" key="7">
    <source>
        <dbReference type="EMBL" id="PTI29586.1"/>
    </source>
</evidence>
<dbReference type="GO" id="GO:0071949">
    <property type="term" value="F:FAD binding"/>
    <property type="evidence" value="ECO:0007669"/>
    <property type="project" value="InterPro"/>
</dbReference>
<gene>
    <name evidence="7" type="ORF">BU072_06995</name>
</gene>
<dbReference type="InterPro" id="IPR006094">
    <property type="entry name" value="Oxid_FAD_bind_N"/>
</dbReference>
<comment type="caution">
    <text evidence="7">The sequence shown here is derived from an EMBL/GenBank/DDBJ whole genome shotgun (WGS) entry which is preliminary data.</text>
</comment>
<dbReference type="InterPro" id="IPR016166">
    <property type="entry name" value="FAD-bd_PCMH"/>
</dbReference>
<dbReference type="OrthoDB" id="9767256at2"/>
<dbReference type="FunFam" id="1.10.45.10:FF:000001">
    <property type="entry name" value="D-lactate dehydrogenase mitochondrial"/>
    <property type="match status" value="1"/>
</dbReference>
<dbReference type="InterPro" id="IPR016169">
    <property type="entry name" value="FAD-bd_PCMH_sub2"/>
</dbReference>
<dbReference type="AlphaFoldDB" id="A0A2T4PTF8"/>
<protein>
    <submittedName>
        <fullName evidence="7">Glycolate oxidase subunit GlcD</fullName>
    </submittedName>
</protein>
<comment type="cofactor">
    <cofactor evidence="1">
        <name>FAD</name>
        <dbReference type="ChEBI" id="CHEBI:57692"/>
    </cofactor>
</comment>
<dbReference type="GO" id="GO:0016491">
    <property type="term" value="F:oxidoreductase activity"/>
    <property type="evidence" value="ECO:0007669"/>
    <property type="project" value="UniProtKB-KW"/>
</dbReference>
<name>A0A2T4PTF8_9STAP</name>
<dbReference type="Gene3D" id="3.30.70.2190">
    <property type="match status" value="1"/>
</dbReference>
<evidence type="ECO:0000256" key="5">
    <source>
        <dbReference type="ARBA" id="ARBA00023002"/>
    </source>
</evidence>
<keyword evidence="3" id="KW-0285">Flavoprotein</keyword>
<dbReference type="InterPro" id="IPR051914">
    <property type="entry name" value="FAD-linked_OxidoTrans_Type4"/>
</dbReference>
<dbReference type="EMBL" id="PZFK01000012">
    <property type="protein sequence ID" value="PTI29586.1"/>
    <property type="molecule type" value="Genomic_DNA"/>
</dbReference>
<evidence type="ECO:0000256" key="1">
    <source>
        <dbReference type="ARBA" id="ARBA00001974"/>
    </source>
</evidence>
<organism evidence="7 8">
    <name type="scientific">Mammaliicoccus vitulinus</name>
    <dbReference type="NCBI Taxonomy" id="71237"/>
    <lineage>
        <taxon>Bacteria</taxon>
        <taxon>Bacillati</taxon>
        <taxon>Bacillota</taxon>
        <taxon>Bacilli</taxon>
        <taxon>Bacillales</taxon>
        <taxon>Staphylococcaceae</taxon>
        <taxon>Mammaliicoccus</taxon>
    </lineage>
</organism>